<dbReference type="Gene3D" id="1.10.10.10">
    <property type="entry name" value="Winged helix-like DNA-binding domain superfamily/Winged helix DNA-binding domain"/>
    <property type="match status" value="1"/>
</dbReference>
<dbReference type="InterPro" id="IPR036388">
    <property type="entry name" value="WH-like_DNA-bd_sf"/>
</dbReference>
<dbReference type="InterPro" id="IPR034829">
    <property type="entry name" value="DnaD-like_sf"/>
</dbReference>
<protein>
    <submittedName>
        <fullName evidence="3">DnaD domain-containing protein</fullName>
    </submittedName>
</protein>
<dbReference type="Gene3D" id="1.10.10.630">
    <property type="entry name" value="DnaD domain-like"/>
    <property type="match status" value="1"/>
</dbReference>
<name>A0A7X6S0H3_9STRE</name>
<comment type="caution">
    <text evidence="3">The sequence shown here is derived from an EMBL/GenBank/DDBJ whole genome shotgun (WGS) entry which is preliminary data.</text>
</comment>
<dbReference type="EMBL" id="JAAXPR010000005">
    <property type="protein sequence ID" value="NKZ20119.1"/>
    <property type="molecule type" value="Genomic_DNA"/>
</dbReference>
<evidence type="ECO:0000313" key="3">
    <source>
        <dbReference type="EMBL" id="NKZ20119.1"/>
    </source>
</evidence>
<dbReference type="InterPro" id="IPR006343">
    <property type="entry name" value="DnaB/C_C"/>
</dbReference>
<dbReference type="NCBIfam" id="TIGR01446">
    <property type="entry name" value="DnaD_dom"/>
    <property type="match status" value="1"/>
</dbReference>
<dbReference type="PANTHER" id="PTHR37293">
    <property type="entry name" value="PHAGE REPLICATION PROTEIN-RELATED"/>
    <property type="match status" value="1"/>
</dbReference>
<dbReference type="RefSeq" id="WP_168548873.1">
    <property type="nucleotide sequence ID" value="NZ_JAAXPR010000005.1"/>
</dbReference>
<evidence type="ECO:0000256" key="1">
    <source>
        <dbReference type="ARBA" id="ARBA00093462"/>
    </source>
</evidence>
<dbReference type="SUPFAM" id="SSF158499">
    <property type="entry name" value="DnaD domain-like"/>
    <property type="match status" value="1"/>
</dbReference>
<keyword evidence="4" id="KW-1185">Reference proteome</keyword>
<accession>A0A7X6S0H3</accession>
<organism evidence="3 4">
    <name type="scientific">Streptococcus ovuberis</name>
    <dbReference type="NCBI Taxonomy" id="1936207"/>
    <lineage>
        <taxon>Bacteria</taxon>
        <taxon>Bacillati</taxon>
        <taxon>Bacillota</taxon>
        <taxon>Bacilli</taxon>
        <taxon>Lactobacillales</taxon>
        <taxon>Streptococcaceae</taxon>
        <taxon>Streptococcus</taxon>
    </lineage>
</organism>
<feature type="domain" description="DnaB/C C-terminal" evidence="2">
    <location>
        <begin position="128"/>
        <end position="198"/>
    </location>
</feature>
<evidence type="ECO:0000259" key="2">
    <source>
        <dbReference type="Pfam" id="PF07261"/>
    </source>
</evidence>
<sequence>MSYSKHFKSGNVVLPAALLFHFKDLFSSRDDFLVWQFFFYQNTSQLEELAPSTIAQATGLTVAEVNQAISDLQSAGLLEFKTIELAGEIEMIFDALPALDKLDTLLADASDSSDTEPSFSNAAKALVADFERELGRFLSPFEIEDLEKSLQENVAPELIREALKEAVFNGKANWKYIQAILRNWRREGITTLAQVEARQAEREVQMQPQGLADLADYQAALGLFKD</sequence>
<dbReference type="Proteomes" id="UP000522720">
    <property type="component" value="Unassembled WGS sequence"/>
</dbReference>
<dbReference type="InterPro" id="IPR053162">
    <property type="entry name" value="DnaD"/>
</dbReference>
<proteinExistence type="inferred from homology"/>
<dbReference type="PANTHER" id="PTHR37293:SF6">
    <property type="entry name" value="DNA REPLICATION PROTEIN DNAD"/>
    <property type="match status" value="1"/>
</dbReference>
<comment type="similarity">
    <text evidence="1">Belongs to the DnaB/DnaD family.</text>
</comment>
<reference evidence="3 4" key="1">
    <citation type="submission" date="2020-04" db="EMBL/GenBank/DDBJ databases">
        <title>MicrobeNet Type strains.</title>
        <authorList>
            <person name="Nicholson A.C."/>
        </authorList>
    </citation>
    <scope>NUCLEOTIDE SEQUENCE [LARGE SCALE GENOMIC DNA]</scope>
    <source>
        <strain evidence="3 4">CCUG 69612</strain>
    </source>
</reference>
<gene>
    <name evidence="3" type="ORF">HF992_04540</name>
</gene>
<dbReference type="Pfam" id="PF07261">
    <property type="entry name" value="DnaB_2"/>
    <property type="match status" value="1"/>
</dbReference>
<evidence type="ECO:0000313" key="4">
    <source>
        <dbReference type="Proteomes" id="UP000522720"/>
    </source>
</evidence>
<dbReference type="AlphaFoldDB" id="A0A7X6S0H3"/>